<protein>
    <submittedName>
        <fullName evidence="2">Type 11 methyltransferase</fullName>
    </submittedName>
</protein>
<proteinExistence type="predicted"/>
<organism evidence="2 3">
    <name type="scientific">Leptolyngbya boryana NIES-2135</name>
    <dbReference type="NCBI Taxonomy" id="1973484"/>
    <lineage>
        <taxon>Bacteria</taxon>
        <taxon>Bacillati</taxon>
        <taxon>Cyanobacteriota</taxon>
        <taxon>Cyanophyceae</taxon>
        <taxon>Leptolyngbyales</taxon>
        <taxon>Leptolyngbyaceae</taxon>
        <taxon>Leptolyngbya group</taxon>
        <taxon>Leptolyngbya</taxon>
    </lineage>
</organism>
<dbReference type="GO" id="GO:0008757">
    <property type="term" value="F:S-adenosylmethionine-dependent methyltransferase activity"/>
    <property type="evidence" value="ECO:0007669"/>
    <property type="project" value="InterPro"/>
</dbReference>
<accession>A0A1Z4JC98</accession>
<keyword evidence="3" id="KW-1185">Reference proteome</keyword>
<evidence type="ECO:0000313" key="3">
    <source>
        <dbReference type="Proteomes" id="UP000217895"/>
    </source>
</evidence>
<dbReference type="AlphaFoldDB" id="A0A1Z4JC98"/>
<evidence type="ECO:0000259" key="1">
    <source>
        <dbReference type="Pfam" id="PF08241"/>
    </source>
</evidence>
<dbReference type="SUPFAM" id="SSF53335">
    <property type="entry name" value="S-adenosyl-L-methionine-dependent methyltransferases"/>
    <property type="match status" value="1"/>
</dbReference>
<reference evidence="2 3" key="1">
    <citation type="submission" date="2017-06" db="EMBL/GenBank/DDBJ databases">
        <title>Genome sequencing of cyanobaciteial culture collection at National Institute for Environmental Studies (NIES).</title>
        <authorList>
            <person name="Hirose Y."/>
            <person name="Shimura Y."/>
            <person name="Fujisawa T."/>
            <person name="Nakamura Y."/>
            <person name="Kawachi M."/>
        </authorList>
    </citation>
    <scope>NUCLEOTIDE SEQUENCE [LARGE SCALE GENOMIC DNA]</scope>
    <source>
        <strain evidence="2 3">NIES-2135</strain>
    </source>
</reference>
<dbReference type="InterPro" id="IPR029063">
    <property type="entry name" value="SAM-dependent_MTases_sf"/>
</dbReference>
<name>A0A1Z4JC98_LEPBY</name>
<dbReference type="Pfam" id="PF08241">
    <property type="entry name" value="Methyltransf_11"/>
    <property type="match status" value="1"/>
</dbReference>
<sequence>MSPLWLETTNDLSSSVQNQPAKAYLNLGCGYRVHSAWINVDFAATSEGVIAHNLIQGIPFPDASFDVVYHSHVLEHFSRSSAITFLQECYRVLRPQGVIRVVVPDLEQITRTYLQALEQSIAGNSEWNPRYDWMLLELLDQVARHQSGGEMYSHLAQSKLKDPEFIVQRCGTEIKNLIESRATSPQVTPPVSRTRRILRQVYRFLNHASSRREAVLKFILGSEYTALQIGRFRQSGEVHQWMYDRHSLDRLLQHSGFSSIVQRSATESYIPDWCSYQLDTEHDGSVYKPDSLFMEAIKLA</sequence>
<dbReference type="GO" id="GO:0032259">
    <property type="term" value="P:methylation"/>
    <property type="evidence" value="ECO:0007669"/>
    <property type="project" value="UniProtKB-KW"/>
</dbReference>
<dbReference type="CDD" id="cd02440">
    <property type="entry name" value="AdoMet_MTases"/>
    <property type="match status" value="1"/>
</dbReference>
<dbReference type="Gene3D" id="3.40.50.150">
    <property type="entry name" value="Vaccinia Virus protein VP39"/>
    <property type="match status" value="1"/>
</dbReference>
<dbReference type="Proteomes" id="UP000217895">
    <property type="component" value="Chromosome"/>
</dbReference>
<keyword evidence="2" id="KW-0489">Methyltransferase</keyword>
<dbReference type="EMBL" id="AP018203">
    <property type="protein sequence ID" value="BAY54087.1"/>
    <property type="molecule type" value="Genomic_DNA"/>
</dbReference>
<evidence type="ECO:0000313" key="2">
    <source>
        <dbReference type="EMBL" id="BAY54087.1"/>
    </source>
</evidence>
<dbReference type="InterPro" id="IPR013216">
    <property type="entry name" value="Methyltransf_11"/>
</dbReference>
<gene>
    <name evidence="2" type="ORF">NIES2135_09010</name>
</gene>
<keyword evidence="2" id="KW-0808">Transferase</keyword>
<feature type="domain" description="Methyltransferase type 11" evidence="1">
    <location>
        <begin position="51"/>
        <end position="99"/>
    </location>
</feature>